<dbReference type="PANTHER" id="PTHR33910">
    <property type="entry name" value="PROTEIN TRANSLOCASE SUBUNIT SECE"/>
    <property type="match status" value="1"/>
</dbReference>
<evidence type="ECO:0000256" key="1">
    <source>
        <dbReference type="ARBA" id="ARBA00004370"/>
    </source>
</evidence>
<evidence type="ECO:0000256" key="4">
    <source>
        <dbReference type="ARBA" id="ARBA00022692"/>
    </source>
</evidence>
<evidence type="ECO:0000256" key="5">
    <source>
        <dbReference type="ARBA" id="ARBA00022927"/>
    </source>
</evidence>
<dbReference type="PANTHER" id="PTHR33910:SF1">
    <property type="entry name" value="PROTEIN TRANSLOCASE SUBUNIT SECE"/>
    <property type="match status" value="1"/>
</dbReference>
<feature type="transmembrane region" description="Helical" evidence="9">
    <location>
        <begin position="41"/>
        <end position="60"/>
    </location>
</feature>
<dbReference type="InterPro" id="IPR001901">
    <property type="entry name" value="Translocase_SecE/Sec61-g"/>
</dbReference>
<keyword evidence="5 9" id="KW-0653">Protein transport</keyword>
<comment type="caution">
    <text evidence="9">Lacks conserved residue(s) required for the propagation of feature annotation.</text>
</comment>
<keyword evidence="2 9" id="KW-0813">Transport</keyword>
<dbReference type="PRINTS" id="PR01650">
    <property type="entry name" value="SECETRNLCASE"/>
</dbReference>
<sequence>MNSKVEQTASAGDIVKYAVALLLVAAGVFAYIYFDQWAGPIRALAVAAGLVAGAFVFLATGKGLQTREFLSESRFELRKVVWPTRQEAMRTTWVVMIAVAVLSLILAGFDLIIQFLVKAILGQ</sequence>
<dbReference type="RefSeq" id="WP_310061880.1">
    <property type="nucleotide sequence ID" value="NZ_JAVDVY010000002.1"/>
</dbReference>
<comment type="function">
    <text evidence="9">Essential subunit of the Sec protein translocation channel SecYEG. Clamps together the 2 halves of SecY. May contact the channel plug during translocation.</text>
</comment>
<keyword evidence="8 9" id="KW-0472">Membrane</keyword>
<name>A0ABU1WB81_9GAMM</name>
<keyword evidence="11" id="KW-1185">Reference proteome</keyword>
<organism evidence="10 11">
    <name type="scientific">Lysobacter niastensis</name>
    <dbReference type="NCBI Taxonomy" id="380629"/>
    <lineage>
        <taxon>Bacteria</taxon>
        <taxon>Pseudomonadati</taxon>
        <taxon>Pseudomonadota</taxon>
        <taxon>Gammaproteobacteria</taxon>
        <taxon>Lysobacterales</taxon>
        <taxon>Lysobacteraceae</taxon>
        <taxon>Lysobacter</taxon>
    </lineage>
</organism>
<keyword evidence="7 9" id="KW-0811">Translocation</keyword>
<protein>
    <recommendedName>
        <fullName evidence="9">Protein translocase subunit SecE</fullName>
    </recommendedName>
</protein>
<gene>
    <name evidence="9" type="primary">secE</name>
    <name evidence="10" type="ORF">J2X06_002064</name>
</gene>
<keyword evidence="3 9" id="KW-1003">Cell membrane</keyword>
<evidence type="ECO:0000256" key="9">
    <source>
        <dbReference type="HAMAP-Rule" id="MF_00422"/>
    </source>
</evidence>
<feature type="transmembrane region" description="Helical" evidence="9">
    <location>
        <begin position="93"/>
        <end position="117"/>
    </location>
</feature>
<reference evidence="10 11" key="1">
    <citation type="submission" date="2023-07" db="EMBL/GenBank/DDBJ databases">
        <title>Sorghum-associated microbial communities from plants grown in Nebraska, USA.</title>
        <authorList>
            <person name="Schachtman D."/>
        </authorList>
    </citation>
    <scope>NUCLEOTIDE SEQUENCE [LARGE SCALE GENOMIC DNA]</scope>
    <source>
        <strain evidence="10 11">BE198</strain>
    </source>
</reference>
<dbReference type="InterPro" id="IPR038379">
    <property type="entry name" value="SecE_sf"/>
</dbReference>
<dbReference type="HAMAP" id="MF_00422">
    <property type="entry name" value="SecE"/>
    <property type="match status" value="1"/>
</dbReference>
<dbReference type="Pfam" id="PF00584">
    <property type="entry name" value="SecE"/>
    <property type="match status" value="1"/>
</dbReference>
<evidence type="ECO:0000256" key="7">
    <source>
        <dbReference type="ARBA" id="ARBA00023010"/>
    </source>
</evidence>
<comment type="similarity">
    <text evidence="9">Belongs to the SecE/SEC61-gamma family.</text>
</comment>
<feature type="transmembrane region" description="Helical" evidence="9">
    <location>
        <begin position="14"/>
        <end position="34"/>
    </location>
</feature>
<keyword evidence="6 9" id="KW-1133">Transmembrane helix</keyword>
<proteinExistence type="inferred from homology"/>
<evidence type="ECO:0000256" key="8">
    <source>
        <dbReference type="ARBA" id="ARBA00023136"/>
    </source>
</evidence>
<dbReference type="NCBIfam" id="TIGR00964">
    <property type="entry name" value="secE_bact"/>
    <property type="match status" value="1"/>
</dbReference>
<comment type="caution">
    <text evidence="10">The sequence shown here is derived from an EMBL/GenBank/DDBJ whole genome shotgun (WGS) entry which is preliminary data.</text>
</comment>
<evidence type="ECO:0000256" key="2">
    <source>
        <dbReference type="ARBA" id="ARBA00022448"/>
    </source>
</evidence>
<dbReference type="Gene3D" id="1.20.5.1030">
    <property type="entry name" value="Preprotein translocase secy subunit"/>
    <property type="match status" value="1"/>
</dbReference>
<comment type="subcellular location">
    <subcellularLocation>
        <location evidence="1">Membrane</location>
    </subcellularLocation>
</comment>
<accession>A0ABU1WB81</accession>
<keyword evidence="4 9" id="KW-0812">Transmembrane</keyword>
<comment type="subunit">
    <text evidence="9">Component of the Sec protein translocase complex. Heterotrimer consisting of SecY, SecE and SecG subunits. The heterotrimers can form oligomers, although 1 heterotrimer is thought to be able to translocate proteins. Interacts with the ribosome. Interacts with SecDF, and other proteins may be involved. Interacts with SecA.</text>
</comment>
<evidence type="ECO:0000256" key="3">
    <source>
        <dbReference type="ARBA" id="ARBA00022475"/>
    </source>
</evidence>
<evidence type="ECO:0000256" key="6">
    <source>
        <dbReference type="ARBA" id="ARBA00022989"/>
    </source>
</evidence>
<dbReference type="Proteomes" id="UP001251524">
    <property type="component" value="Unassembled WGS sequence"/>
</dbReference>
<dbReference type="EMBL" id="JAVDVY010000002">
    <property type="protein sequence ID" value="MDR7134855.1"/>
    <property type="molecule type" value="Genomic_DNA"/>
</dbReference>
<evidence type="ECO:0000313" key="11">
    <source>
        <dbReference type="Proteomes" id="UP001251524"/>
    </source>
</evidence>
<dbReference type="InterPro" id="IPR005807">
    <property type="entry name" value="SecE_bac"/>
</dbReference>
<evidence type="ECO:0000313" key="10">
    <source>
        <dbReference type="EMBL" id="MDR7134855.1"/>
    </source>
</evidence>